<protein>
    <submittedName>
        <fullName evidence="2">Lipase family protein</fullName>
    </submittedName>
</protein>
<dbReference type="PIRSF" id="PIRSF029171">
    <property type="entry name" value="Esterase_LipA"/>
    <property type="match status" value="1"/>
</dbReference>
<feature type="chain" id="PRO_5046822746" evidence="1">
    <location>
        <begin position="27"/>
        <end position="422"/>
    </location>
</feature>
<dbReference type="Gene3D" id="3.40.50.1820">
    <property type="entry name" value="alpha/beta hydrolase"/>
    <property type="match status" value="1"/>
</dbReference>
<evidence type="ECO:0000256" key="1">
    <source>
        <dbReference type="SAM" id="SignalP"/>
    </source>
</evidence>
<evidence type="ECO:0000313" key="3">
    <source>
        <dbReference type="Proteomes" id="UP001221150"/>
    </source>
</evidence>
<dbReference type="Gene3D" id="1.10.260.130">
    <property type="match status" value="1"/>
</dbReference>
<dbReference type="Pfam" id="PF03583">
    <property type="entry name" value="LIP"/>
    <property type="match status" value="1"/>
</dbReference>
<comment type="caution">
    <text evidence="2">The sequence shown here is derived from an EMBL/GenBank/DDBJ whole genome shotgun (WGS) entry which is preliminary data.</text>
</comment>
<accession>A0ABT6ABQ6</accession>
<dbReference type="Proteomes" id="UP001221150">
    <property type="component" value="Unassembled WGS sequence"/>
</dbReference>
<gene>
    <name evidence="2" type="ORF">P3H78_26330</name>
</gene>
<dbReference type="SUPFAM" id="SSF53474">
    <property type="entry name" value="alpha/beta-Hydrolases"/>
    <property type="match status" value="1"/>
</dbReference>
<dbReference type="PANTHER" id="PTHR34853:SF1">
    <property type="entry name" value="LIPASE 5"/>
    <property type="match status" value="1"/>
</dbReference>
<dbReference type="RefSeq" id="WP_276111651.1">
    <property type="nucleotide sequence ID" value="NZ_JARJBB010000018.1"/>
</dbReference>
<organism evidence="2 3">
    <name type="scientific">Streptomyces tropicalis</name>
    <dbReference type="NCBI Taxonomy" id="3034234"/>
    <lineage>
        <taxon>Bacteria</taxon>
        <taxon>Bacillati</taxon>
        <taxon>Actinomycetota</taxon>
        <taxon>Actinomycetes</taxon>
        <taxon>Kitasatosporales</taxon>
        <taxon>Streptomycetaceae</taxon>
        <taxon>Streptomyces</taxon>
    </lineage>
</organism>
<feature type="signal peptide" evidence="1">
    <location>
        <begin position="1"/>
        <end position="26"/>
    </location>
</feature>
<keyword evidence="3" id="KW-1185">Reference proteome</keyword>
<dbReference type="InterPro" id="IPR029058">
    <property type="entry name" value="AB_hydrolase_fold"/>
</dbReference>
<dbReference type="InterPro" id="IPR005152">
    <property type="entry name" value="Lipase_secreted"/>
</dbReference>
<name>A0ABT6ABQ6_9ACTN</name>
<evidence type="ECO:0000313" key="2">
    <source>
        <dbReference type="EMBL" id="MDF3302083.1"/>
    </source>
</evidence>
<proteinExistence type="predicted"/>
<dbReference type="PANTHER" id="PTHR34853">
    <property type="match status" value="1"/>
</dbReference>
<dbReference type="EMBL" id="JARJBB010000018">
    <property type="protein sequence ID" value="MDF3302083.1"/>
    <property type="molecule type" value="Genomic_DNA"/>
</dbReference>
<sequence>MVTTVLLGAGVLLGGAVAGPAAPASAGEPPACSAPDAAIYRTPDGAGAAPGAVVACRRLDSLPMIGDSVPLTAWKVRYGTTDGRGRPAEVAGTVAVPDAPWTGPGERPVVAFVPGTLGIGTQCAFSKQLAGQYQDAYEGPNLSALLRAGYAVAATDGAGYLDGQVHPYVSGADAGHAVLDMVRAATRVPGSGVGATAPVGIWGYSEGGSGSLWAAQLARSYAPELHVVGAASGGTPADLRAEALHLNGGPFAGFLVDAVIGMAVTHPEMPLTGLLNAQGRKAFTDAESLCAVGTVVRFAGARFEQYTEDRVTLEQLFAMRGPDGTTWGEAVDANRLGTDVGRPGSGARYEIGFPVLQYRGALDEVIPTEVADAEHRSYCAAGVTTRSATLPADHLLGDAAGVGPATAWLADRFAGRPESGTC</sequence>
<keyword evidence="1" id="KW-0732">Signal</keyword>
<reference evidence="2 3" key="1">
    <citation type="submission" date="2023-03" db="EMBL/GenBank/DDBJ databases">
        <title>Draft genome sequence of Streptomyces sp. K1PA1 isolated from peat swamp forest in Thailand.</title>
        <authorList>
            <person name="Klaysubun C."/>
            <person name="Duangmal K."/>
        </authorList>
    </citation>
    <scope>NUCLEOTIDE SEQUENCE [LARGE SCALE GENOMIC DNA]</scope>
    <source>
        <strain evidence="2 3">K1PA1</strain>
    </source>
</reference>